<reference evidence="9 10" key="1">
    <citation type="submission" date="2019-03" db="EMBL/GenBank/DDBJ databases">
        <title>Metabolic potential of uncultured bacteria and archaea associated with petroleum seepage in deep-sea sediments.</title>
        <authorList>
            <person name="Dong X."/>
            <person name="Hubert C."/>
        </authorList>
    </citation>
    <scope>NUCLEOTIDE SEQUENCE [LARGE SCALE GENOMIC DNA]</scope>
    <source>
        <strain evidence="9">E26_bin6</strain>
    </source>
</reference>
<comment type="subunit">
    <text evidence="4">Homodimer.</text>
</comment>
<feature type="binding site" evidence="4 6">
    <location>
        <position position="130"/>
    </location>
    <ligand>
        <name>substrate</name>
    </ligand>
</feature>
<dbReference type="InterPro" id="IPR020103">
    <property type="entry name" value="PsdUridine_synth_cat_dom_sf"/>
</dbReference>
<comment type="caution">
    <text evidence="4">Lacks conserved residue(s) required for the propagation of feature annotation.</text>
</comment>
<gene>
    <name evidence="4 9" type="primary">truA</name>
    <name evidence="9" type="ORF">E3I16_01085</name>
</gene>
<dbReference type="PANTHER" id="PTHR11142:SF0">
    <property type="entry name" value="TRNA PSEUDOURIDINE SYNTHASE-LIKE 1"/>
    <property type="match status" value="1"/>
</dbReference>
<proteinExistence type="inferred from homology"/>
<evidence type="ECO:0000313" key="10">
    <source>
        <dbReference type="Proteomes" id="UP000316674"/>
    </source>
</evidence>
<comment type="function">
    <text evidence="4">Formation of pseudouridine at positions 38, 39 and 40 in the anticodon stem and loop of transfer RNAs.</text>
</comment>
<dbReference type="Gene3D" id="3.30.70.660">
    <property type="entry name" value="Pseudouridine synthase I, catalytic domain, C-terminal subdomain"/>
    <property type="match status" value="1"/>
</dbReference>
<dbReference type="SUPFAM" id="SSF55120">
    <property type="entry name" value="Pseudouridine synthase"/>
    <property type="match status" value="1"/>
</dbReference>
<dbReference type="EC" id="5.4.99.12" evidence="4"/>
<dbReference type="Gene3D" id="3.30.70.580">
    <property type="entry name" value="Pseudouridine synthase I, catalytic domain, N-terminal subdomain"/>
    <property type="match status" value="1"/>
</dbReference>
<protein>
    <recommendedName>
        <fullName evidence="4">tRNA pseudouridine synthase A</fullName>
        <ecNumber evidence="4">5.4.99.12</ecNumber>
    </recommendedName>
    <alternativeName>
        <fullName evidence="4">tRNA pseudouridine(38-40) synthase</fullName>
    </alternativeName>
    <alternativeName>
        <fullName evidence="4">tRNA pseudouridylate synthase I</fullName>
    </alternativeName>
    <alternativeName>
        <fullName evidence="4">tRNA-uridine isomerase I</fullName>
    </alternativeName>
</protein>
<dbReference type="PIRSF" id="PIRSF001430">
    <property type="entry name" value="tRNA_psdUrid_synth"/>
    <property type="match status" value="1"/>
</dbReference>
<name>A0A523ZHJ0_UNCAE</name>
<evidence type="ECO:0000256" key="6">
    <source>
        <dbReference type="PIRSR" id="PIRSR001430-2"/>
    </source>
</evidence>
<evidence type="ECO:0000256" key="1">
    <source>
        <dbReference type="ARBA" id="ARBA00009375"/>
    </source>
</evidence>
<feature type="active site" description="Nucleophile" evidence="4 5">
    <location>
        <position position="72"/>
    </location>
</feature>
<evidence type="ECO:0000313" key="9">
    <source>
        <dbReference type="EMBL" id="TEU03259.1"/>
    </source>
</evidence>
<evidence type="ECO:0000256" key="4">
    <source>
        <dbReference type="HAMAP-Rule" id="MF_00171"/>
    </source>
</evidence>
<evidence type="ECO:0000256" key="7">
    <source>
        <dbReference type="RuleBase" id="RU003792"/>
    </source>
</evidence>
<dbReference type="InterPro" id="IPR020097">
    <property type="entry name" value="PsdUridine_synth_TruA_a/b_dom"/>
</dbReference>
<dbReference type="EMBL" id="SOHY01000068">
    <property type="protein sequence ID" value="TEU03259.1"/>
    <property type="molecule type" value="Genomic_DNA"/>
</dbReference>
<keyword evidence="3 4" id="KW-0413">Isomerase</keyword>
<dbReference type="GO" id="GO:0031119">
    <property type="term" value="P:tRNA pseudouridine synthesis"/>
    <property type="evidence" value="ECO:0007669"/>
    <property type="project" value="UniProtKB-UniRule"/>
</dbReference>
<keyword evidence="2 4" id="KW-0819">tRNA processing</keyword>
<comment type="catalytic activity">
    <reaction evidence="4 7">
        <text>uridine(38/39/40) in tRNA = pseudouridine(38/39/40) in tRNA</text>
        <dbReference type="Rhea" id="RHEA:22376"/>
        <dbReference type="Rhea" id="RHEA-COMP:10085"/>
        <dbReference type="Rhea" id="RHEA-COMP:10087"/>
        <dbReference type="ChEBI" id="CHEBI:65314"/>
        <dbReference type="ChEBI" id="CHEBI:65315"/>
        <dbReference type="EC" id="5.4.99.12"/>
    </reaction>
</comment>
<dbReference type="FunFam" id="3.30.70.580:FF:000001">
    <property type="entry name" value="tRNA pseudouridine synthase A"/>
    <property type="match status" value="1"/>
</dbReference>
<dbReference type="Pfam" id="PF01416">
    <property type="entry name" value="PseudoU_synth_1"/>
    <property type="match status" value="2"/>
</dbReference>
<dbReference type="PANTHER" id="PTHR11142">
    <property type="entry name" value="PSEUDOURIDYLATE SYNTHASE"/>
    <property type="match status" value="1"/>
</dbReference>
<evidence type="ECO:0000256" key="5">
    <source>
        <dbReference type="PIRSR" id="PIRSR001430-1"/>
    </source>
</evidence>
<dbReference type="InterPro" id="IPR020094">
    <property type="entry name" value="TruA/RsuA/RluB/E/F_N"/>
</dbReference>
<comment type="caution">
    <text evidence="9">The sequence shown here is derived from an EMBL/GenBank/DDBJ whole genome shotgun (WGS) entry which is preliminary data.</text>
</comment>
<sequence>MLDTRYEQRDTNPVLRYPLKVRNIKLILEYDGTSYCGWQIQPKVPTVQGCLEKSLSCVFKQEIKTVAAGRTDAGVHATGQVVSFTIENRVSLSAIKPAVNSCLPENIRVKKVKEVDLDFHAQRSALSRVYRYIIYNDSFLPPFYSRFVQQVPFPLTIEKMKYASDFLLGEHNFSSFESQGSPTSSSWRRIDKISFVCRRKFLIIYIKANSFLYKMTRNIVGTLVEIGRGKIPRSQMKVILEARDRRIAGPTVPPQGLYLVRVSYGRNNRQLSV</sequence>
<dbReference type="GO" id="GO:0160147">
    <property type="term" value="F:tRNA pseudouridine(38-40) synthase activity"/>
    <property type="evidence" value="ECO:0007669"/>
    <property type="project" value="UniProtKB-EC"/>
</dbReference>
<dbReference type="Proteomes" id="UP000316674">
    <property type="component" value="Unassembled WGS sequence"/>
</dbReference>
<feature type="domain" description="Pseudouridine synthase I TruA alpha/beta" evidence="8">
    <location>
        <begin position="29"/>
        <end position="121"/>
    </location>
</feature>
<dbReference type="CDD" id="cd02570">
    <property type="entry name" value="PseudoU_synth_EcTruA"/>
    <property type="match status" value="1"/>
</dbReference>
<accession>A0A523ZHJ0</accession>
<feature type="domain" description="Pseudouridine synthase I TruA alpha/beta" evidence="8">
    <location>
        <begin position="167"/>
        <end position="264"/>
    </location>
</feature>
<evidence type="ECO:0000259" key="8">
    <source>
        <dbReference type="Pfam" id="PF01416"/>
    </source>
</evidence>
<evidence type="ECO:0000256" key="2">
    <source>
        <dbReference type="ARBA" id="ARBA00022694"/>
    </source>
</evidence>
<evidence type="ECO:0000256" key="3">
    <source>
        <dbReference type="ARBA" id="ARBA00023235"/>
    </source>
</evidence>
<dbReference type="HAMAP" id="MF_00171">
    <property type="entry name" value="TruA"/>
    <property type="match status" value="1"/>
</dbReference>
<dbReference type="InterPro" id="IPR020095">
    <property type="entry name" value="PsdUridine_synth_TruA_C"/>
</dbReference>
<dbReference type="AlphaFoldDB" id="A0A523ZHJ0"/>
<dbReference type="NCBIfam" id="TIGR00071">
    <property type="entry name" value="hisT_truA"/>
    <property type="match status" value="1"/>
</dbReference>
<organism evidence="9 10">
    <name type="scientific">Aerophobetes bacterium</name>
    <dbReference type="NCBI Taxonomy" id="2030807"/>
    <lineage>
        <taxon>Bacteria</taxon>
        <taxon>Candidatus Aerophobota</taxon>
    </lineage>
</organism>
<comment type="similarity">
    <text evidence="1 4 7">Belongs to the tRNA pseudouridine synthase TruA family.</text>
</comment>
<dbReference type="InterPro" id="IPR001406">
    <property type="entry name" value="PsdUridine_synth_TruA"/>
</dbReference>
<dbReference type="GO" id="GO:0003723">
    <property type="term" value="F:RNA binding"/>
    <property type="evidence" value="ECO:0007669"/>
    <property type="project" value="InterPro"/>
</dbReference>